<comment type="caution">
    <text evidence="1">The sequence shown here is derived from an EMBL/GenBank/DDBJ whole genome shotgun (WGS) entry which is preliminary data.</text>
</comment>
<name>A0A5J4TLJ5_9EUKA</name>
<dbReference type="AlphaFoldDB" id="A0A5J4TLJ5"/>
<reference evidence="1 2" key="1">
    <citation type="submission" date="2019-03" db="EMBL/GenBank/DDBJ databases">
        <title>Single cell metagenomics reveals metabolic interactions within the superorganism composed of flagellate Streblomastix strix and complex community of Bacteroidetes bacteria on its surface.</title>
        <authorList>
            <person name="Treitli S.C."/>
            <person name="Kolisko M."/>
            <person name="Husnik F."/>
            <person name="Keeling P."/>
            <person name="Hampl V."/>
        </authorList>
    </citation>
    <scope>NUCLEOTIDE SEQUENCE [LARGE SCALE GENOMIC DNA]</scope>
    <source>
        <strain evidence="1">ST1C</strain>
    </source>
</reference>
<gene>
    <name evidence="1" type="ORF">EZS28_045096</name>
</gene>
<sequence>TVASSSVNVVKLLVGSLVMSGDR</sequence>
<dbReference type="Proteomes" id="UP000324800">
    <property type="component" value="Unassembled WGS sequence"/>
</dbReference>
<dbReference type="EMBL" id="SNRW01028475">
    <property type="protein sequence ID" value="KAA6359376.1"/>
    <property type="molecule type" value="Genomic_DNA"/>
</dbReference>
<proteinExistence type="predicted"/>
<accession>A0A5J4TLJ5</accession>
<evidence type="ECO:0000313" key="1">
    <source>
        <dbReference type="EMBL" id="KAA6359376.1"/>
    </source>
</evidence>
<organism evidence="1 2">
    <name type="scientific">Streblomastix strix</name>
    <dbReference type="NCBI Taxonomy" id="222440"/>
    <lineage>
        <taxon>Eukaryota</taxon>
        <taxon>Metamonada</taxon>
        <taxon>Preaxostyla</taxon>
        <taxon>Oxymonadida</taxon>
        <taxon>Streblomastigidae</taxon>
        <taxon>Streblomastix</taxon>
    </lineage>
</organism>
<feature type="non-terminal residue" evidence="1">
    <location>
        <position position="1"/>
    </location>
</feature>
<protein>
    <submittedName>
        <fullName evidence="1">Uncharacterized protein</fullName>
    </submittedName>
</protein>
<evidence type="ECO:0000313" key="2">
    <source>
        <dbReference type="Proteomes" id="UP000324800"/>
    </source>
</evidence>